<dbReference type="Pfam" id="PF00580">
    <property type="entry name" value="UvrD-helicase"/>
    <property type="match status" value="1"/>
</dbReference>
<dbReference type="InterPro" id="IPR000212">
    <property type="entry name" value="DNA_helicase_UvrD/REP"/>
</dbReference>
<feature type="compositionally biased region" description="Low complexity" evidence="17">
    <location>
        <begin position="956"/>
        <end position="969"/>
    </location>
</feature>
<feature type="compositionally biased region" description="Basic and acidic residues" evidence="17">
    <location>
        <begin position="946"/>
        <end position="955"/>
    </location>
</feature>
<dbReference type="Pfam" id="PF12705">
    <property type="entry name" value="PDDEXK_1"/>
    <property type="match status" value="1"/>
</dbReference>
<feature type="binding site" evidence="16">
    <location>
        <begin position="21"/>
        <end position="28"/>
    </location>
    <ligand>
        <name>ATP</name>
        <dbReference type="ChEBI" id="CHEBI:30616"/>
    </ligand>
</feature>
<evidence type="ECO:0000256" key="8">
    <source>
        <dbReference type="ARBA" id="ARBA00022840"/>
    </source>
</evidence>
<dbReference type="Pfam" id="PF13361">
    <property type="entry name" value="UvrD_C"/>
    <property type="match status" value="1"/>
</dbReference>
<comment type="miscellaneous">
    <text evidence="15">In the RecBCD complex, RecB has a slow 3'-5' helicase, an exonuclease activity and loads RecA onto ssDNA, RecD has a fast 5'-3' helicase activity, while RecC stimulates the ATPase and processivity of the RecB helicase and contributes to recognition of the Chi site.</text>
</comment>
<sequence>MNLHPLNLFEMPLAGPHMIEASAGTGKTWTITGLYTRLVIEHGLKVPEILVVTFTEAATAELRDRIRGRLAEVLESFEGEEALDPFCEQLLIQHADRRQEVMRRLQRAIASLDEAAIHTIHAFCQRVLIQSAFESGADFGMEILSDTGPVLDEIAADFWREQVYPADAIYTEYLLKSKASPEEWLRVVYGHLGQPLLHTVELGMAADTAELSAALPAAFENYRQLWNEHSAVIKEMLLGQSLCKALKQTSYKPEQLEKVFLLIDDHIAGNGGWQDIDSKELIKLSSSKLISGTAKGKTPPEHAFFDAVELLASLINDLSSACQLRQKQGLAELRRRCDIELPERLARRQQLSFNDLLLRVWQGLTAEGGERLAIAMRRRYKAALIDEFQDTDGIQYDIFSRVFADGSTPLFLVGDPKQAIYSFRGADIHAYHQAEALVDAKESLDTNQRSVPALVTAVNTLFERPSEAFVDPHVSFSAVKAASKPRPELIVDGENDATDEERKSAPFRFQFLPEPEGVSDKGVQISWPKETANHLAAQITAQEIERLLRLAGEGKAKLADKPLSGGDMAVLVPDRFRAKAMQDALTQLGVPSVLRVRDSVWESQEAVELYTVLAAISEPAKQGLVRAALISTLLGNNAATLLRLEINGWDQIADAFAHWKKLWQTQGLIPMFREWLEYQGLDGRNVAQRLLSLSDGERRLTNLLQLAELLQAHKATGLEQHLAWFSRQNKNAGDEALLRLESDEDRVRIVTLHASKGLEYPIVFCPFLWDGRLLGKHTEAVRFHQDDKAWLDLGSDDFDEHKDSAKREAFEEKLRLLYVGLTRARNRCYIVWGNIGLKDGRGYAISDGLSQSAMAWLLHPLAGEHSDVLEAQKEHLKAYDHETLLGEITAMCLQQPEVFALHDAPSASGPGLKIAPSEPLVFKPYLGKKLYPTWRVASFSGMTAHNHSEGPDRDSASSAPEADSSTAPEGRSVFSFPEREAAATVAGTCLHAILEEWDWQDADTLLATTGKALEHHGIPEHWLEIVSQMVQDTVSARLDGKALTLASIPPKNRVAEMEFTYSVSHCQPERLIAALQHPSLPIEFRAAASTLDFFHINGFLRGFIDLVFEYENSYFVLDYKSNWLGNSVADYAPAKLIPAMAQHHYYLQYLIYSAAVRRFLRQRLPNFTDDQFGGVYYLFMRGLGKQDGQNGVYFSRPSMELLDDIEVALMGNAVKT</sequence>
<dbReference type="Proteomes" id="UP001596473">
    <property type="component" value="Unassembled WGS sequence"/>
</dbReference>
<dbReference type="PANTHER" id="PTHR11070:SF23">
    <property type="entry name" value="RECBCD ENZYME SUBUNIT RECB"/>
    <property type="match status" value="1"/>
</dbReference>
<keyword evidence="11 15" id="KW-0234">DNA repair</keyword>
<dbReference type="EMBL" id="JBHTBQ010000003">
    <property type="protein sequence ID" value="MFC7418566.1"/>
    <property type="molecule type" value="Genomic_DNA"/>
</dbReference>
<keyword evidence="3 15" id="KW-0547">Nucleotide-binding</keyword>
<comment type="catalytic activity">
    <reaction evidence="14 15">
        <text>ATP + H2O = ADP + phosphate + H(+)</text>
        <dbReference type="Rhea" id="RHEA:13065"/>
        <dbReference type="ChEBI" id="CHEBI:15377"/>
        <dbReference type="ChEBI" id="CHEBI:15378"/>
        <dbReference type="ChEBI" id="CHEBI:30616"/>
        <dbReference type="ChEBI" id="CHEBI:43474"/>
        <dbReference type="ChEBI" id="CHEBI:456216"/>
        <dbReference type="EC" id="5.6.2.4"/>
    </reaction>
</comment>
<keyword evidence="21" id="KW-1185">Reference proteome</keyword>
<dbReference type="HAMAP" id="MF_01485">
    <property type="entry name" value="RecB"/>
    <property type="match status" value="1"/>
</dbReference>
<keyword evidence="1 15" id="KW-0540">Nuclease</keyword>
<keyword evidence="10 15" id="KW-0238">DNA-binding</keyword>
<feature type="binding site" evidence="15">
    <location>
        <position position="991"/>
    </location>
    <ligand>
        <name>Mg(2+)</name>
        <dbReference type="ChEBI" id="CHEBI:18420"/>
    </ligand>
</feature>
<evidence type="ECO:0000256" key="1">
    <source>
        <dbReference type="ARBA" id="ARBA00022722"/>
    </source>
</evidence>
<dbReference type="InterPro" id="IPR011335">
    <property type="entry name" value="Restrct_endonuc-II-like"/>
</dbReference>
<dbReference type="SUPFAM" id="SSF52540">
    <property type="entry name" value="P-loop containing nucleoside triphosphate hydrolases"/>
    <property type="match status" value="1"/>
</dbReference>
<evidence type="ECO:0000256" key="16">
    <source>
        <dbReference type="PROSITE-ProRule" id="PRU00560"/>
    </source>
</evidence>
<feature type="region of interest" description="Disordered" evidence="17">
    <location>
        <begin position="945"/>
        <end position="973"/>
    </location>
</feature>
<feature type="binding site" evidence="15">
    <location>
        <position position="1105"/>
    </location>
    <ligand>
        <name>Mg(2+)</name>
        <dbReference type="ChEBI" id="CHEBI:18420"/>
    </ligand>
</feature>
<evidence type="ECO:0000256" key="14">
    <source>
        <dbReference type="ARBA" id="ARBA00048988"/>
    </source>
</evidence>
<evidence type="ECO:0000259" key="19">
    <source>
        <dbReference type="PROSITE" id="PS51217"/>
    </source>
</evidence>
<evidence type="ECO:0000256" key="13">
    <source>
        <dbReference type="ARBA" id="ARBA00034617"/>
    </source>
</evidence>
<evidence type="ECO:0000313" key="20">
    <source>
        <dbReference type="EMBL" id="MFC7418566.1"/>
    </source>
</evidence>
<feature type="region of interest" description="Nuclease activity, interacts with RecD and RecA" evidence="15">
    <location>
        <begin position="933"/>
        <end position="1216"/>
    </location>
</feature>
<comment type="catalytic activity">
    <reaction evidence="13 15">
        <text>Couples ATP hydrolysis with the unwinding of duplex DNA by translocating in the 3'-5' direction.</text>
        <dbReference type="EC" id="5.6.2.4"/>
    </reaction>
</comment>
<comment type="subunit">
    <text evidence="15">Heterotrimer of RecB, RecC and RecD. All subunits contribute to DNA-binding. Interacts with RecA.</text>
</comment>
<keyword evidence="12 15" id="KW-0413">Isomerase</keyword>
<dbReference type="SUPFAM" id="SSF52980">
    <property type="entry name" value="Restriction endonuclease-like"/>
    <property type="match status" value="1"/>
</dbReference>
<feature type="binding site" evidence="15">
    <location>
        <position position="1118"/>
    </location>
    <ligand>
        <name>Mg(2+)</name>
        <dbReference type="ChEBI" id="CHEBI:18420"/>
    </ligand>
</feature>
<dbReference type="Gene3D" id="3.40.50.300">
    <property type="entry name" value="P-loop containing nucleotide triphosphate hydrolases"/>
    <property type="match status" value="2"/>
</dbReference>
<feature type="domain" description="UvrD-like helicase C-terminal" evidence="19">
    <location>
        <begin position="488"/>
        <end position="757"/>
    </location>
</feature>
<comment type="domain">
    <text evidence="15">The N-terminal DNA-binding domain is a ssDNA-dependent ATPase and has ATP-dependent 3'-5' helicase function. This domain interacts with RecC.</text>
</comment>
<comment type="catalytic activity">
    <reaction evidence="15">
        <text>Exonucleolytic cleavage (in the presence of ATP) in either 5'- to 3'- or 3'- to 5'-direction to yield 5'-phosphooligonucleotides.</text>
        <dbReference type="EC" id="3.1.11.5"/>
    </reaction>
</comment>
<keyword evidence="5 15" id="KW-0378">Hydrolase</keyword>
<keyword evidence="8 15" id="KW-0067">ATP-binding</keyword>
<keyword evidence="7 15" id="KW-0269">Exonuclease</keyword>
<evidence type="ECO:0000256" key="15">
    <source>
        <dbReference type="HAMAP-Rule" id="MF_01485"/>
    </source>
</evidence>
<dbReference type="PROSITE" id="PS51198">
    <property type="entry name" value="UVRD_HELICASE_ATP_BIND"/>
    <property type="match status" value="1"/>
</dbReference>
<dbReference type="InterPro" id="IPR004586">
    <property type="entry name" value="RecB"/>
</dbReference>
<dbReference type="Gene3D" id="1.10.3170.10">
    <property type="entry name" value="Recbcd, chain B, domain 2"/>
    <property type="match status" value="1"/>
</dbReference>
<dbReference type="InterPro" id="IPR014016">
    <property type="entry name" value="UvrD-like_ATP-bd"/>
</dbReference>
<evidence type="ECO:0000256" key="10">
    <source>
        <dbReference type="ARBA" id="ARBA00023125"/>
    </source>
</evidence>
<gene>
    <name evidence="15 20" type="primary">recB</name>
    <name evidence="20" type="ORF">ACFQNF_01575</name>
</gene>
<evidence type="ECO:0000256" key="12">
    <source>
        <dbReference type="ARBA" id="ARBA00023235"/>
    </source>
</evidence>
<organism evidence="20 21">
    <name type="scientific">Iodobacter arcticus</name>
    <dbReference type="NCBI Taxonomy" id="590593"/>
    <lineage>
        <taxon>Bacteria</taxon>
        <taxon>Pseudomonadati</taxon>
        <taxon>Pseudomonadota</taxon>
        <taxon>Betaproteobacteria</taxon>
        <taxon>Neisseriales</taxon>
        <taxon>Chitinibacteraceae</taxon>
        <taxon>Iodobacter</taxon>
    </lineage>
</organism>
<evidence type="ECO:0000256" key="2">
    <source>
        <dbReference type="ARBA" id="ARBA00022723"/>
    </source>
</evidence>
<dbReference type="RefSeq" id="WP_380185633.1">
    <property type="nucleotide sequence ID" value="NZ_JBHTBQ010000003.1"/>
</dbReference>
<keyword evidence="6 15" id="KW-0347">Helicase</keyword>
<comment type="function">
    <text evidence="15">A helicase/nuclease that prepares dsDNA breaks (DSB) for recombinational DNA repair. Binds to DSBs and unwinds DNA via a highly rapid and processive ATP-dependent bidirectional helicase activity. Unwinds dsDNA until it encounters a Chi (crossover hotspot instigator) sequence from the 3' direction. Cuts ssDNA a few nucleotides 3' to the Chi site. The properties and activities of the enzyme are changed at Chi. The Chi-altered holoenzyme produces a long 3'-ssDNA overhang and facilitates RecA-binding to the ssDNA for homologous DNA recombination and repair. Holoenzyme degrades any linearized DNA that is unable to undergo homologous recombination. In the holoenzyme this subunit contributes ATPase, 3'-5' helicase, exonuclease activity and loads RecA onto ssDNA.</text>
</comment>
<dbReference type="PANTHER" id="PTHR11070">
    <property type="entry name" value="UVRD / RECB / PCRA DNA HELICASE FAMILY MEMBER"/>
    <property type="match status" value="1"/>
</dbReference>
<dbReference type="InterPro" id="IPR011604">
    <property type="entry name" value="PDDEXK-like_dom_sf"/>
</dbReference>
<dbReference type="GO" id="GO:0008854">
    <property type="term" value="F:exodeoxyribonuclease V activity"/>
    <property type="evidence" value="ECO:0007669"/>
    <property type="project" value="UniProtKB-EC"/>
</dbReference>
<dbReference type="PROSITE" id="PS51217">
    <property type="entry name" value="UVRD_HELICASE_CTER"/>
    <property type="match status" value="1"/>
</dbReference>
<accession>A0ABW2QT85</accession>
<dbReference type="InterPro" id="IPR027417">
    <property type="entry name" value="P-loop_NTPase"/>
</dbReference>
<dbReference type="EC" id="5.6.2.4" evidence="15"/>
<evidence type="ECO:0000256" key="3">
    <source>
        <dbReference type="ARBA" id="ARBA00022741"/>
    </source>
</evidence>
<evidence type="ECO:0000256" key="5">
    <source>
        <dbReference type="ARBA" id="ARBA00022801"/>
    </source>
</evidence>
<dbReference type="CDD" id="cd22352">
    <property type="entry name" value="RecB_C-like"/>
    <property type="match status" value="1"/>
</dbReference>
<comment type="domain">
    <text evidence="15">The C-terminal domain has nuclease activity and interacts with RecD. It interacts with RecA, facilitating its loading onto ssDNA.</text>
</comment>
<evidence type="ECO:0000313" key="21">
    <source>
        <dbReference type="Proteomes" id="UP001596473"/>
    </source>
</evidence>
<evidence type="ECO:0000256" key="6">
    <source>
        <dbReference type="ARBA" id="ARBA00022806"/>
    </source>
</evidence>
<keyword evidence="9 15" id="KW-0460">Magnesium</keyword>
<dbReference type="EC" id="3.1.11.5" evidence="15"/>
<evidence type="ECO:0000259" key="18">
    <source>
        <dbReference type="PROSITE" id="PS51198"/>
    </source>
</evidence>
<feature type="domain" description="UvrD-like helicase ATP-binding" evidence="18">
    <location>
        <begin position="1"/>
        <end position="451"/>
    </location>
</feature>
<evidence type="ECO:0000256" key="4">
    <source>
        <dbReference type="ARBA" id="ARBA00022763"/>
    </source>
</evidence>
<proteinExistence type="inferred from homology"/>
<dbReference type="InterPro" id="IPR014017">
    <property type="entry name" value="DNA_helicase_UvrD-like_C"/>
</dbReference>
<evidence type="ECO:0000256" key="17">
    <source>
        <dbReference type="SAM" id="MobiDB-lite"/>
    </source>
</evidence>
<keyword evidence="2 15" id="KW-0479">Metal-binding</keyword>
<comment type="caution">
    <text evidence="20">The sequence shown here is derived from an EMBL/GenBank/DDBJ whole genome shotgun (WGS) entry which is preliminary data.</text>
</comment>
<dbReference type="Gene3D" id="1.10.486.10">
    <property type="entry name" value="PCRA, domain 4"/>
    <property type="match status" value="1"/>
</dbReference>
<feature type="active site" description="For nuclease activity" evidence="15">
    <location>
        <position position="1118"/>
    </location>
</feature>
<protein>
    <recommendedName>
        <fullName evidence="15">RecBCD enzyme subunit RecB</fullName>
        <ecNumber evidence="15">3.1.11.5</ecNumber>
        <ecNumber evidence="15">5.6.2.4</ecNumber>
    </recommendedName>
    <alternativeName>
        <fullName evidence="15">DNA 3'-5' helicase subunit RecB</fullName>
    </alternativeName>
    <alternativeName>
        <fullName evidence="15">Exonuclease V subunit RecB</fullName>
        <shortName evidence="15">ExoV subunit RecB</shortName>
    </alternativeName>
    <alternativeName>
        <fullName evidence="15">Helicase/nuclease RecBCD subunit RecB</fullName>
    </alternativeName>
</protein>
<comment type="similarity">
    <text evidence="15">Belongs to the helicase family. UvrD subfamily.</text>
</comment>
<name>A0ABW2QT85_9NEIS</name>
<evidence type="ECO:0000256" key="11">
    <source>
        <dbReference type="ARBA" id="ARBA00023204"/>
    </source>
</evidence>
<dbReference type="InterPro" id="IPR038726">
    <property type="entry name" value="PDDEXK_AddAB-type"/>
</dbReference>
<dbReference type="Gene3D" id="3.90.320.10">
    <property type="match status" value="1"/>
</dbReference>
<feature type="region of interest" description="DNA-binding and helicase activity, interacts with RecC" evidence="15">
    <location>
        <begin position="1"/>
        <end position="873"/>
    </location>
</feature>
<evidence type="ECO:0000256" key="7">
    <source>
        <dbReference type="ARBA" id="ARBA00022839"/>
    </source>
</evidence>
<comment type="cofactor">
    <cofactor evidence="15">
        <name>Mg(2+)</name>
        <dbReference type="ChEBI" id="CHEBI:18420"/>
    </cofactor>
    <text evidence="15">Binds 1 Mg(2+) ion per subunit.</text>
</comment>
<evidence type="ECO:0000256" key="9">
    <source>
        <dbReference type="ARBA" id="ARBA00022842"/>
    </source>
</evidence>
<reference evidence="21" key="1">
    <citation type="journal article" date="2019" name="Int. J. Syst. Evol. Microbiol.">
        <title>The Global Catalogue of Microorganisms (GCM) 10K type strain sequencing project: providing services to taxonomists for standard genome sequencing and annotation.</title>
        <authorList>
            <consortium name="The Broad Institute Genomics Platform"/>
            <consortium name="The Broad Institute Genome Sequencing Center for Infectious Disease"/>
            <person name="Wu L."/>
            <person name="Ma J."/>
        </authorList>
    </citation>
    <scope>NUCLEOTIDE SEQUENCE [LARGE SCALE GENOMIC DNA]</scope>
    <source>
        <strain evidence="21">CCUG 62945</strain>
    </source>
</reference>
<dbReference type="NCBIfam" id="TIGR00609">
    <property type="entry name" value="recB"/>
    <property type="match status" value="1"/>
</dbReference>
<keyword evidence="4 15" id="KW-0227">DNA damage</keyword>